<dbReference type="InterPro" id="IPR005220">
    <property type="entry name" value="CarO-like"/>
</dbReference>
<dbReference type="PANTHER" id="PTHR36571:SF1">
    <property type="entry name" value="PROTEIN YGIW"/>
    <property type="match status" value="1"/>
</dbReference>
<evidence type="ECO:0000256" key="1">
    <source>
        <dbReference type="ARBA" id="ARBA00022729"/>
    </source>
</evidence>
<dbReference type="EMBL" id="QPMM01000001">
    <property type="protein sequence ID" value="RFS26836.1"/>
    <property type="molecule type" value="Genomic_DNA"/>
</dbReference>
<accession>A0A3E1YHJ5</accession>
<dbReference type="NCBIfam" id="NF033674">
    <property type="entry name" value="stress_OB_fold"/>
    <property type="match status" value="1"/>
</dbReference>
<keyword evidence="1" id="KW-0732">Signal</keyword>
<reference evidence="2 3" key="1">
    <citation type="submission" date="2018-07" db="EMBL/GenBank/DDBJ databases">
        <title>Chitinophaga K2CV101002-2 sp. nov., isolated from a monsoon evergreen broad-leaved forest soil.</title>
        <authorList>
            <person name="Lv Y."/>
        </authorList>
    </citation>
    <scope>NUCLEOTIDE SEQUENCE [LARGE SCALE GENOMIC DNA]</scope>
    <source>
        <strain evidence="2 3">GDMCC 1.1288</strain>
    </source>
</reference>
<gene>
    <name evidence="2" type="ORF">DVR12_03355</name>
</gene>
<dbReference type="RefSeq" id="WP_116974030.1">
    <property type="nucleotide sequence ID" value="NZ_QPMM01000001.1"/>
</dbReference>
<keyword evidence="3" id="KW-1185">Reference proteome</keyword>
<protein>
    <submittedName>
        <fullName evidence="2">Uncharacterized protein</fullName>
    </submittedName>
</protein>
<dbReference type="Proteomes" id="UP000260644">
    <property type="component" value="Unassembled WGS sequence"/>
</dbReference>
<sequence>MKSFVLCLLLPLLHYQQPAYTIGEVMRKARQLHSDSTTVQITGYIIKKVGETDYMFEDKTAEIRVDIDPKFMPQRPVSDKEAVVIKALVQYEVNKPITLKVNQPVVNQ</sequence>
<organism evidence="2 3">
    <name type="scientific">Chitinophaga silvatica</name>
    <dbReference type="NCBI Taxonomy" id="2282649"/>
    <lineage>
        <taxon>Bacteria</taxon>
        <taxon>Pseudomonadati</taxon>
        <taxon>Bacteroidota</taxon>
        <taxon>Chitinophagia</taxon>
        <taxon>Chitinophagales</taxon>
        <taxon>Chitinophagaceae</taxon>
        <taxon>Chitinophaga</taxon>
    </lineage>
</organism>
<dbReference type="Pfam" id="PF04076">
    <property type="entry name" value="BOF"/>
    <property type="match status" value="1"/>
</dbReference>
<evidence type="ECO:0000313" key="2">
    <source>
        <dbReference type="EMBL" id="RFS26836.1"/>
    </source>
</evidence>
<comment type="caution">
    <text evidence="2">The sequence shown here is derived from an EMBL/GenBank/DDBJ whole genome shotgun (WGS) entry which is preliminary data.</text>
</comment>
<proteinExistence type="predicted"/>
<dbReference type="OrthoDB" id="677507at2"/>
<dbReference type="PANTHER" id="PTHR36571">
    <property type="entry name" value="PROTEIN YGIW"/>
    <property type="match status" value="1"/>
</dbReference>
<dbReference type="InterPro" id="IPR036700">
    <property type="entry name" value="BOBF_sf"/>
</dbReference>
<evidence type="ECO:0000313" key="3">
    <source>
        <dbReference type="Proteomes" id="UP000260644"/>
    </source>
</evidence>
<dbReference type="SUPFAM" id="SSF101756">
    <property type="entry name" value="Hypothetical protein YgiW"/>
    <property type="match status" value="1"/>
</dbReference>
<dbReference type="Gene3D" id="2.40.50.200">
    <property type="entry name" value="Bacterial OB-fold"/>
    <property type="match status" value="1"/>
</dbReference>
<name>A0A3E1YHJ5_9BACT</name>
<dbReference type="AlphaFoldDB" id="A0A3E1YHJ5"/>